<dbReference type="InterPro" id="IPR013783">
    <property type="entry name" value="Ig-like_fold"/>
</dbReference>
<sequence length="599" mass="66755">MSGRGFGPDSLLADVLDHAEARGVIQRTLPGVVNSPLLIQLRRRTLGKITAAGPYARLSPAQLDALWRELAALDAGDPRVRSDPPPIRPDPHYEPAGTPRASAGVLSAPAAGEVWATWELALAGPDHGNPFADVDLRARATAPDGSTRRLGGFYDGDGIWRVRLLPDQPGRWLVTTEATTPSLDGVTVELTAAAGAGRGPVRVADRYHFAYADGTRHLPLGTTAYAWTHQSEELQEQTLRTLAESPFTKLRMGIFPKSYLFNANEPPLYPFEPDGDGGWDLTRFDPAYFRAFERRVADLAAIGVEADVILFHAYDRWGFSDLGTAADDRYVRYVVRRLSASPNVWWSLANEYDLLFSKTADDWERLAAIVAEEDPVGHLLSIHNCFRFYDYGRPWITHASAQRIDVYRTAENTDQWRQEWGKPVVIDECAYEGDIDQGWGNITGEEMTRRFWEGAVRGGYVGHGETYLNDREELWWSKGGELVGSSPDRIAFLRRIIEESPTGVLDPLPSDWDTPWGGVASRYLIAYFGFNRPSYRDVTMEPGTVWRVDVIDTWNMTVDTLPGTYSGSFRVPLPARQYMAIRCVAADAEQNHAVSVDRP</sequence>
<evidence type="ECO:0000256" key="1">
    <source>
        <dbReference type="SAM" id="MobiDB-lite"/>
    </source>
</evidence>
<organism evidence="5 6">
    <name type="scientific">Nonomuraea angiospora</name>
    <dbReference type="NCBI Taxonomy" id="46172"/>
    <lineage>
        <taxon>Bacteria</taxon>
        <taxon>Bacillati</taxon>
        <taxon>Actinomycetota</taxon>
        <taxon>Actinomycetes</taxon>
        <taxon>Streptosporangiales</taxon>
        <taxon>Streptosporangiaceae</taxon>
        <taxon>Nonomuraea</taxon>
    </lineage>
</organism>
<gene>
    <name evidence="5" type="ORF">H4W80_001262</name>
</gene>
<feature type="region of interest" description="Disordered" evidence="1">
    <location>
        <begin position="77"/>
        <end position="103"/>
    </location>
</feature>
<feature type="domain" description="DUF5605" evidence="4">
    <location>
        <begin position="512"/>
        <end position="582"/>
    </location>
</feature>
<dbReference type="Gene3D" id="2.60.40.3950">
    <property type="match status" value="1"/>
</dbReference>
<dbReference type="Proteomes" id="UP000633509">
    <property type="component" value="Unassembled WGS sequence"/>
</dbReference>
<dbReference type="Gene3D" id="2.60.40.10">
    <property type="entry name" value="Immunoglobulins"/>
    <property type="match status" value="1"/>
</dbReference>
<dbReference type="PANTHER" id="PTHR37836">
    <property type="entry name" value="LMO1036 PROTEIN"/>
    <property type="match status" value="1"/>
</dbReference>
<dbReference type="Pfam" id="PF13204">
    <property type="entry name" value="Apiosidase"/>
    <property type="match status" value="1"/>
</dbReference>
<evidence type="ECO:0008006" key="7">
    <source>
        <dbReference type="Google" id="ProtNLM"/>
    </source>
</evidence>
<dbReference type="Gene3D" id="3.20.20.80">
    <property type="entry name" value="Glycosidases"/>
    <property type="match status" value="1"/>
</dbReference>
<dbReference type="RefSeq" id="WP_192784177.1">
    <property type="nucleotide sequence ID" value="NZ_JADBEK010000001.1"/>
</dbReference>
<evidence type="ECO:0000313" key="5">
    <source>
        <dbReference type="EMBL" id="MBE1583004.1"/>
    </source>
</evidence>
<dbReference type="InterPro" id="IPR041239">
    <property type="entry name" value="DUF5605"/>
</dbReference>
<dbReference type="Pfam" id="PF18310">
    <property type="entry name" value="DUF5605"/>
    <property type="match status" value="1"/>
</dbReference>
<dbReference type="Pfam" id="PF16586">
    <property type="entry name" value="DUF5060"/>
    <property type="match status" value="1"/>
</dbReference>
<dbReference type="InterPro" id="IPR025277">
    <property type="entry name" value="Apiosidase-like_cat_dom"/>
</dbReference>
<dbReference type="SUPFAM" id="SSF51445">
    <property type="entry name" value="(Trans)glycosidases"/>
    <property type="match status" value="1"/>
</dbReference>
<dbReference type="InterPro" id="IPR032260">
    <property type="entry name" value="DUF5060"/>
</dbReference>
<feature type="domain" description="DUF5060" evidence="3">
    <location>
        <begin position="113"/>
        <end position="177"/>
    </location>
</feature>
<name>A0ABR9LQS0_9ACTN</name>
<comment type="caution">
    <text evidence="5">The sequence shown here is derived from an EMBL/GenBank/DDBJ whole genome shotgun (WGS) entry which is preliminary data.</text>
</comment>
<reference evidence="5 6" key="1">
    <citation type="submission" date="2020-10" db="EMBL/GenBank/DDBJ databases">
        <title>Sequencing the genomes of 1000 actinobacteria strains.</title>
        <authorList>
            <person name="Klenk H.-P."/>
        </authorList>
    </citation>
    <scope>NUCLEOTIDE SEQUENCE [LARGE SCALE GENOMIC DNA]</scope>
    <source>
        <strain evidence="5 6">DSM 43173</strain>
    </source>
</reference>
<evidence type="ECO:0000259" key="4">
    <source>
        <dbReference type="Pfam" id="PF18310"/>
    </source>
</evidence>
<evidence type="ECO:0000259" key="2">
    <source>
        <dbReference type="Pfam" id="PF13204"/>
    </source>
</evidence>
<accession>A0ABR9LQS0</accession>
<proteinExistence type="predicted"/>
<dbReference type="EMBL" id="JADBEK010000001">
    <property type="protein sequence ID" value="MBE1583004.1"/>
    <property type="molecule type" value="Genomic_DNA"/>
</dbReference>
<keyword evidence="6" id="KW-1185">Reference proteome</keyword>
<feature type="domain" description="Apiosidase-like catalytic" evidence="2">
    <location>
        <begin position="206"/>
        <end position="463"/>
    </location>
</feature>
<protein>
    <recommendedName>
        <fullName evidence="7">DUF5060 domain-containing protein</fullName>
    </recommendedName>
</protein>
<dbReference type="InterPro" id="IPR017853">
    <property type="entry name" value="GH"/>
</dbReference>
<dbReference type="PANTHER" id="PTHR37836:SF2">
    <property type="entry name" value="DUF4038 DOMAIN-CONTAINING PROTEIN"/>
    <property type="match status" value="1"/>
</dbReference>
<evidence type="ECO:0000313" key="6">
    <source>
        <dbReference type="Proteomes" id="UP000633509"/>
    </source>
</evidence>
<evidence type="ECO:0000259" key="3">
    <source>
        <dbReference type="Pfam" id="PF16586"/>
    </source>
</evidence>